<dbReference type="Proteomes" id="UP001630127">
    <property type="component" value="Unassembled WGS sequence"/>
</dbReference>
<dbReference type="EMBL" id="JBJUIK010000009">
    <property type="protein sequence ID" value="KAL3518029.1"/>
    <property type="molecule type" value="Genomic_DNA"/>
</dbReference>
<accession>A0ABD2ZFZ6</accession>
<gene>
    <name evidence="2" type="ORF">ACH5RR_020618</name>
</gene>
<evidence type="ECO:0000313" key="3">
    <source>
        <dbReference type="Proteomes" id="UP001630127"/>
    </source>
</evidence>
<reference evidence="2 3" key="1">
    <citation type="submission" date="2024-11" db="EMBL/GenBank/DDBJ databases">
        <title>A near-complete genome assembly of Cinchona calisaya.</title>
        <authorList>
            <person name="Lian D.C."/>
            <person name="Zhao X.W."/>
            <person name="Wei L."/>
        </authorList>
    </citation>
    <scope>NUCLEOTIDE SEQUENCE [LARGE SCALE GENOMIC DNA]</scope>
    <source>
        <tissue evidence="2">Nenye</tissue>
    </source>
</reference>
<dbReference type="AlphaFoldDB" id="A0ABD2ZFZ6"/>
<keyword evidence="3" id="KW-1185">Reference proteome</keyword>
<proteinExistence type="predicted"/>
<feature type="compositionally biased region" description="Polar residues" evidence="1">
    <location>
        <begin position="58"/>
        <end position="68"/>
    </location>
</feature>
<feature type="region of interest" description="Disordered" evidence="1">
    <location>
        <begin position="42"/>
        <end position="68"/>
    </location>
</feature>
<protein>
    <submittedName>
        <fullName evidence="2">Uncharacterized protein</fullName>
    </submittedName>
</protein>
<sequence length="114" mass="12600">MGPISQLRLDKRFLHNNGPYNGPLQLGEMEKLSILPLFSQLPSSPTGNSSGPSKLALLSSTSQNPSHISSSKYLYLLVKFMIDMPETAVPFQSNTVPYCVFDMSFLVDFRVESA</sequence>
<evidence type="ECO:0000313" key="2">
    <source>
        <dbReference type="EMBL" id="KAL3518029.1"/>
    </source>
</evidence>
<feature type="compositionally biased region" description="Low complexity" evidence="1">
    <location>
        <begin position="42"/>
        <end position="53"/>
    </location>
</feature>
<organism evidence="2 3">
    <name type="scientific">Cinchona calisaya</name>
    <dbReference type="NCBI Taxonomy" id="153742"/>
    <lineage>
        <taxon>Eukaryota</taxon>
        <taxon>Viridiplantae</taxon>
        <taxon>Streptophyta</taxon>
        <taxon>Embryophyta</taxon>
        <taxon>Tracheophyta</taxon>
        <taxon>Spermatophyta</taxon>
        <taxon>Magnoliopsida</taxon>
        <taxon>eudicotyledons</taxon>
        <taxon>Gunneridae</taxon>
        <taxon>Pentapetalae</taxon>
        <taxon>asterids</taxon>
        <taxon>lamiids</taxon>
        <taxon>Gentianales</taxon>
        <taxon>Rubiaceae</taxon>
        <taxon>Cinchonoideae</taxon>
        <taxon>Cinchoneae</taxon>
        <taxon>Cinchona</taxon>
    </lineage>
</organism>
<evidence type="ECO:0000256" key="1">
    <source>
        <dbReference type="SAM" id="MobiDB-lite"/>
    </source>
</evidence>
<comment type="caution">
    <text evidence="2">The sequence shown here is derived from an EMBL/GenBank/DDBJ whole genome shotgun (WGS) entry which is preliminary data.</text>
</comment>
<name>A0ABD2ZFZ6_9GENT</name>